<proteinExistence type="predicted"/>
<organism evidence="1 2">
    <name type="scientific">Rhizobium etli</name>
    <dbReference type="NCBI Taxonomy" id="29449"/>
    <lineage>
        <taxon>Bacteria</taxon>
        <taxon>Pseudomonadati</taxon>
        <taxon>Pseudomonadota</taxon>
        <taxon>Alphaproteobacteria</taxon>
        <taxon>Hyphomicrobiales</taxon>
        <taxon>Rhizobiaceae</taxon>
        <taxon>Rhizobium/Agrobacterium group</taxon>
        <taxon>Rhizobium</taxon>
    </lineage>
</organism>
<dbReference type="Proteomes" id="UP000194159">
    <property type="component" value="Plasmid pRetNXC12b"/>
</dbReference>
<protein>
    <submittedName>
        <fullName evidence="1">Uncharacterized protein</fullName>
    </submittedName>
</protein>
<keyword evidence="1" id="KW-0614">Plasmid</keyword>
<reference evidence="1 2" key="1">
    <citation type="submission" date="2017-04" db="EMBL/GenBank/DDBJ databases">
        <title>Complete genome sequences of Rhizobium genomic linages associated to common bean (phaseolus vulgaris).</title>
        <authorList>
            <person name="Santamaria R.I."/>
            <person name="Bustos P."/>
            <person name="Perez-Carrascal O."/>
            <person name="Martinez-Flores I."/>
            <person name="Juarez S."/>
            <person name="Lozano L."/>
            <person name="Miranda F."/>
            <person name="Vinuesa P."/>
            <person name="Martinez-Romero E."/>
            <person name="Cevallos M.A."/>
            <person name="Romero D."/>
            <person name="Davila G."/>
            <person name="Gonzalez V."/>
        </authorList>
    </citation>
    <scope>NUCLEOTIDE SEQUENCE [LARGE SCALE GENOMIC DNA]</scope>
    <source>
        <strain evidence="1 2">NXC12</strain>
        <plasmid evidence="2">pretnxc12b</plasmid>
    </source>
</reference>
<evidence type="ECO:0000313" key="1">
    <source>
        <dbReference type="EMBL" id="ARQ12572.1"/>
    </source>
</evidence>
<sequence length="81" mass="8732">MLFITTLRRMGGLSQVSLLPGSSAHLAQMRELFGRSAHTIGGSTSNVRASIKLPKPISCAIRMPDRPHGVGDHLWDVVPIS</sequence>
<accession>A0AAN1BLF4</accession>
<evidence type="ECO:0000313" key="2">
    <source>
        <dbReference type="Proteomes" id="UP000194159"/>
    </source>
</evidence>
<dbReference type="AlphaFoldDB" id="A0AAN1BLF4"/>
<gene>
    <name evidence="1" type="ORF">NXC12_PB00168</name>
</gene>
<geneLocation type="plasmid" evidence="2">
    <name>pretnxc12b</name>
</geneLocation>
<dbReference type="EMBL" id="CP020908">
    <property type="protein sequence ID" value="ARQ12572.1"/>
    <property type="molecule type" value="Genomic_DNA"/>
</dbReference>
<name>A0AAN1BLF4_RHIET</name>